<evidence type="ECO:0000313" key="1">
    <source>
        <dbReference type="EMBL" id="KAH8096959.1"/>
    </source>
</evidence>
<name>A0A8K0UKN8_9AGAR</name>
<organism evidence="1 2">
    <name type="scientific">Cristinia sonorae</name>
    <dbReference type="NCBI Taxonomy" id="1940300"/>
    <lineage>
        <taxon>Eukaryota</taxon>
        <taxon>Fungi</taxon>
        <taxon>Dikarya</taxon>
        <taxon>Basidiomycota</taxon>
        <taxon>Agaricomycotina</taxon>
        <taxon>Agaricomycetes</taxon>
        <taxon>Agaricomycetidae</taxon>
        <taxon>Agaricales</taxon>
        <taxon>Pleurotineae</taxon>
        <taxon>Stephanosporaceae</taxon>
        <taxon>Cristinia</taxon>
    </lineage>
</organism>
<comment type="caution">
    <text evidence="1">The sequence shown here is derived from an EMBL/GenBank/DDBJ whole genome shotgun (WGS) entry which is preliminary data.</text>
</comment>
<evidence type="ECO:0000313" key="2">
    <source>
        <dbReference type="Proteomes" id="UP000813824"/>
    </source>
</evidence>
<keyword evidence="2" id="KW-1185">Reference proteome</keyword>
<gene>
    <name evidence="1" type="ORF">BXZ70DRAFT_908216</name>
</gene>
<reference evidence="1" key="1">
    <citation type="journal article" date="2021" name="New Phytol.">
        <title>Evolutionary innovations through gain and loss of genes in the ectomycorrhizal Boletales.</title>
        <authorList>
            <person name="Wu G."/>
            <person name="Miyauchi S."/>
            <person name="Morin E."/>
            <person name="Kuo A."/>
            <person name="Drula E."/>
            <person name="Varga T."/>
            <person name="Kohler A."/>
            <person name="Feng B."/>
            <person name="Cao Y."/>
            <person name="Lipzen A."/>
            <person name="Daum C."/>
            <person name="Hundley H."/>
            <person name="Pangilinan J."/>
            <person name="Johnson J."/>
            <person name="Barry K."/>
            <person name="LaButti K."/>
            <person name="Ng V."/>
            <person name="Ahrendt S."/>
            <person name="Min B."/>
            <person name="Choi I.G."/>
            <person name="Park H."/>
            <person name="Plett J.M."/>
            <person name="Magnuson J."/>
            <person name="Spatafora J.W."/>
            <person name="Nagy L.G."/>
            <person name="Henrissat B."/>
            <person name="Grigoriev I.V."/>
            <person name="Yang Z.L."/>
            <person name="Xu J."/>
            <person name="Martin F.M."/>
        </authorList>
    </citation>
    <scope>NUCLEOTIDE SEQUENCE</scope>
    <source>
        <strain evidence="1">KKN 215</strain>
    </source>
</reference>
<protein>
    <submittedName>
        <fullName evidence="1">Uncharacterized protein</fullName>
    </submittedName>
</protein>
<accession>A0A8K0UKN8</accession>
<sequence length="308" mass="33793">MIFCGVVQVVAKTAYYFSFRRALAPVYGLAGWLCGAIRTSKLVFLIFGVLYSSVFYNSLRRALSEQLQAEKADPCYRFNAYGDPFEVGVSGKQSASDSFVEDTKWLTNGTTMHPPAYLGASMKTLIIREGTIPERQDCVPTLGPVEIGTPGIRREGSVAFSLSYRCMLGCSDTADGGGFLLHLLAETSMHGSLKIHIRTAPDLNVSRRLYASRTKTVSVAPNRLSTVEFFSFPSNSTQEWRAGGIQGDISLLYNAHDVCLKKRALRAILPRRSEGSSWPTSDSTSAEHRTTLTPRIVLSAGKIYPLLV</sequence>
<dbReference type="EMBL" id="JAEVFJ010000021">
    <property type="protein sequence ID" value="KAH8096959.1"/>
    <property type="molecule type" value="Genomic_DNA"/>
</dbReference>
<proteinExistence type="predicted"/>
<dbReference type="Proteomes" id="UP000813824">
    <property type="component" value="Unassembled WGS sequence"/>
</dbReference>
<dbReference type="AlphaFoldDB" id="A0A8K0UKN8"/>